<feature type="binding site" evidence="8">
    <location>
        <position position="61"/>
    </location>
    <ligand>
        <name>beta-alanine</name>
        <dbReference type="ChEBI" id="CHEBI:57966"/>
    </ligand>
</feature>
<dbReference type="EMBL" id="FQYR01000003">
    <property type="protein sequence ID" value="SHJ39397.1"/>
    <property type="molecule type" value="Genomic_DNA"/>
</dbReference>
<dbReference type="Gene3D" id="3.30.1300.10">
    <property type="entry name" value="Pantoate-beta-alanine ligase, C-terminal domain"/>
    <property type="match status" value="1"/>
</dbReference>
<reference evidence="9 10" key="1">
    <citation type="submission" date="2016-11" db="EMBL/GenBank/DDBJ databases">
        <authorList>
            <person name="Jaros S."/>
            <person name="Januszkiewicz K."/>
            <person name="Wedrychowicz H."/>
        </authorList>
    </citation>
    <scope>NUCLEOTIDE SEQUENCE [LARGE SCALE GENOMIC DNA]</scope>
    <source>
        <strain evidence="9 10">DSM 18772</strain>
    </source>
</reference>
<dbReference type="InterPro" id="IPR042176">
    <property type="entry name" value="Pantoate_ligase_C"/>
</dbReference>
<evidence type="ECO:0000313" key="9">
    <source>
        <dbReference type="EMBL" id="SHJ39397.1"/>
    </source>
</evidence>
<dbReference type="PANTHER" id="PTHR21299:SF1">
    <property type="entry name" value="PANTOATE--BETA-ALANINE LIGASE"/>
    <property type="match status" value="1"/>
</dbReference>
<dbReference type="CDD" id="cd00560">
    <property type="entry name" value="PanC"/>
    <property type="match status" value="1"/>
</dbReference>
<evidence type="ECO:0000256" key="1">
    <source>
        <dbReference type="ARBA" id="ARBA00004990"/>
    </source>
</evidence>
<dbReference type="GO" id="GO:0015940">
    <property type="term" value="P:pantothenate biosynthetic process"/>
    <property type="evidence" value="ECO:0007669"/>
    <property type="project" value="UniProtKB-UniRule"/>
</dbReference>
<dbReference type="GO" id="GO:0004592">
    <property type="term" value="F:pantoate-beta-alanine ligase activity"/>
    <property type="evidence" value="ECO:0007669"/>
    <property type="project" value="UniProtKB-UniRule"/>
</dbReference>
<evidence type="ECO:0000256" key="6">
    <source>
        <dbReference type="ARBA" id="ARBA00022840"/>
    </source>
</evidence>
<keyword evidence="6 8" id="KW-0067">ATP-binding</keyword>
<comment type="catalytic activity">
    <reaction evidence="7 8">
        <text>(R)-pantoate + beta-alanine + ATP = (R)-pantothenate + AMP + diphosphate + H(+)</text>
        <dbReference type="Rhea" id="RHEA:10912"/>
        <dbReference type="ChEBI" id="CHEBI:15378"/>
        <dbReference type="ChEBI" id="CHEBI:15980"/>
        <dbReference type="ChEBI" id="CHEBI:29032"/>
        <dbReference type="ChEBI" id="CHEBI:30616"/>
        <dbReference type="ChEBI" id="CHEBI:33019"/>
        <dbReference type="ChEBI" id="CHEBI:57966"/>
        <dbReference type="ChEBI" id="CHEBI:456215"/>
        <dbReference type="EC" id="6.3.2.1"/>
    </reaction>
</comment>
<dbReference type="RefSeq" id="WP_143183524.1">
    <property type="nucleotide sequence ID" value="NZ_FQYR01000003.1"/>
</dbReference>
<comment type="function">
    <text evidence="8">Catalyzes the condensation of pantoate with beta-alanine in an ATP-dependent reaction via a pantoyl-adenylate intermediate.</text>
</comment>
<comment type="subunit">
    <text evidence="8">Homodimer.</text>
</comment>
<organism evidence="9 10">
    <name type="scientific">Rubritalea squalenifaciens DSM 18772</name>
    <dbReference type="NCBI Taxonomy" id="1123071"/>
    <lineage>
        <taxon>Bacteria</taxon>
        <taxon>Pseudomonadati</taxon>
        <taxon>Verrucomicrobiota</taxon>
        <taxon>Verrucomicrobiia</taxon>
        <taxon>Verrucomicrobiales</taxon>
        <taxon>Rubritaleaceae</taxon>
        <taxon>Rubritalea</taxon>
    </lineage>
</organism>
<dbReference type="Gene3D" id="3.40.50.620">
    <property type="entry name" value="HUPs"/>
    <property type="match status" value="1"/>
</dbReference>
<evidence type="ECO:0000256" key="7">
    <source>
        <dbReference type="ARBA" id="ARBA00048258"/>
    </source>
</evidence>
<comment type="subcellular location">
    <subcellularLocation>
        <location evidence="8">Cytoplasm</location>
    </subcellularLocation>
</comment>
<dbReference type="EC" id="6.3.2.1" evidence="8"/>
<dbReference type="GO" id="GO:0005524">
    <property type="term" value="F:ATP binding"/>
    <property type="evidence" value="ECO:0007669"/>
    <property type="project" value="UniProtKB-KW"/>
</dbReference>
<evidence type="ECO:0000256" key="3">
    <source>
        <dbReference type="ARBA" id="ARBA00022598"/>
    </source>
</evidence>
<sequence>MKRACTIEELHDSLPLTEHKTVLVPTMGALHEGHFSLIRKAREIAGPHGRVAVSIFVNPIQFDRESDLASYPCTLDKDLEACQKLGVDIVFTPEAESVYHPDRSITIHETSLSKLLCGATREGHFDGVCTVVAKLFNLFRPTDAVFGKKDYQQLAIIHRLVRDLNIPVTIHGAETVREEDGLALSSRNVRLTQLNREQAPIIREALVAARNAVDAGEKSADVVKSIALNTINAVSTIPRIDYLECVDAETLEAVESIDKLTLLATAVFFGDVRLIDNIELEPQG</sequence>
<feature type="binding site" evidence="8">
    <location>
        <begin position="147"/>
        <end position="150"/>
    </location>
    <ligand>
        <name>ATP</name>
        <dbReference type="ChEBI" id="CHEBI:30616"/>
    </ligand>
</feature>
<accession>A0A1M6IYF3</accession>
<dbReference type="GO" id="GO:0005829">
    <property type="term" value="C:cytosol"/>
    <property type="evidence" value="ECO:0007669"/>
    <property type="project" value="TreeGrafter"/>
</dbReference>
<keyword evidence="3 8" id="KW-0436">Ligase</keyword>
<gene>
    <name evidence="8" type="primary">panC</name>
    <name evidence="9" type="ORF">SAMN02745181_1951</name>
</gene>
<protein>
    <recommendedName>
        <fullName evidence="8">Pantothenate synthetase</fullName>
        <shortName evidence="8">PS</shortName>
        <ecNumber evidence="8">6.3.2.1</ecNumber>
    </recommendedName>
    <alternativeName>
        <fullName evidence="8">Pantoate--beta-alanine ligase</fullName>
    </alternativeName>
    <alternativeName>
        <fullName evidence="8">Pantoate-activating enzyme</fullName>
    </alternativeName>
</protein>
<evidence type="ECO:0000313" key="10">
    <source>
        <dbReference type="Proteomes" id="UP000184510"/>
    </source>
</evidence>
<evidence type="ECO:0000256" key="8">
    <source>
        <dbReference type="HAMAP-Rule" id="MF_00158"/>
    </source>
</evidence>
<dbReference type="OrthoDB" id="9773087at2"/>
<comment type="pathway">
    <text evidence="1 8">Cofactor biosynthesis; (R)-pantothenate biosynthesis; (R)-pantothenate from (R)-pantoate and beta-alanine: step 1/1.</text>
</comment>
<dbReference type="HAMAP" id="MF_00158">
    <property type="entry name" value="PanC"/>
    <property type="match status" value="1"/>
</dbReference>
<dbReference type="STRING" id="1123071.SAMN02745181_1951"/>
<name>A0A1M6IYF3_9BACT</name>
<feature type="binding site" evidence="8">
    <location>
        <begin position="184"/>
        <end position="187"/>
    </location>
    <ligand>
        <name>ATP</name>
        <dbReference type="ChEBI" id="CHEBI:30616"/>
    </ligand>
</feature>
<evidence type="ECO:0000256" key="2">
    <source>
        <dbReference type="ARBA" id="ARBA00009256"/>
    </source>
</evidence>
<dbReference type="Proteomes" id="UP000184510">
    <property type="component" value="Unassembled WGS sequence"/>
</dbReference>
<dbReference type="InParanoid" id="A0A1M6IYF3"/>
<dbReference type="SUPFAM" id="SSF52374">
    <property type="entry name" value="Nucleotidylyl transferase"/>
    <property type="match status" value="1"/>
</dbReference>
<feature type="binding site" evidence="8">
    <location>
        <begin position="27"/>
        <end position="34"/>
    </location>
    <ligand>
        <name>ATP</name>
        <dbReference type="ChEBI" id="CHEBI:30616"/>
    </ligand>
</feature>
<dbReference type="PANTHER" id="PTHR21299">
    <property type="entry name" value="CYTIDYLATE KINASE/PANTOATE-BETA-ALANINE LIGASE"/>
    <property type="match status" value="1"/>
</dbReference>
<keyword evidence="4 8" id="KW-0566">Pantothenate biosynthesis</keyword>
<keyword evidence="8" id="KW-0963">Cytoplasm</keyword>
<feature type="active site" description="Proton donor" evidence="8">
    <location>
        <position position="34"/>
    </location>
</feature>
<dbReference type="InterPro" id="IPR014729">
    <property type="entry name" value="Rossmann-like_a/b/a_fold"/>
</dbReference>
<keyword evidence="10" id="KW-1185">Reference proteome</keyword>
<dbReference type="FunCoup" id="A0A1M6IYF3">
    <property type="interactions" value="502"/>
</dbReference>
<keyword evidence="5 8" id="KW-0547">Nucleotide-binding</keyword>
<dbReference type="NCBIfam" id="TIGR00018">
    <property type="entry name" value="panC"/>
    <property type="match status" value="1"/>
</dbReference>
<dbReference type="AlphaFoldDB" id="A0A1M6IYF3"/>
<dbReference type="UniPathway" id="UPA00028">
    <property type="reaction ID" value="UER00005"/>
</dbReference>
<comment type="miscellaneous">
    <text evidence="8">The reaction proceeds by a bi uni uni bi ping pong mechanism.</text>
</comment>
<evidence type="ECO:0000256" key="4">
    <source>
        <dbReference type="ARBA" id="ARBA00022655"/>
    </source>
</evidence>
<comment type="similarity">
    <text evidence="2 8">Belongs to the pantothenate synthetase family.</text>
</comment>
<evidence type="ECO:0000256" key="5">
    <source>
        <dbReference type="ARBA" id="ARBA00022741"/>
    </source>
</evidence>
<dbReference type="InterPro" id="IPR003721">
    <property type="entry name" value="Pantoate_ligase"/>
</dbReference>
<feature type="binding site" evidence="8">
    <location>
        <position position="153"/>
    </location>
    <ligand>
        <name>(R)-pantoate</name>
        <dbReference type="ChEBI" id="CHEBI:15980"/>
    </ligand>
</feature>
<feature type="binding site" evidence="8">
    <location>
        <position position="176"/>
    </location>
    <ligand>
        <name>ATP</name>
        <dbReference type="ChEBI" id="CHEBI:30616"/>
    </ligand>
</feature>
<feature type="binding site" evidence="8">
    <location>
        <position position="61"/>
    </location>
    <ligand>
        <name>(R)-pantoate</name>
        <dbReference type="ChEBI" id="CHEBI:15980"/>
    </ligand>
</feature>
<proteinExistence type="inferred from homology"/>
<dbReference type="Pfam" id="PF02569">
    <property type="entry name" value="Pantoate_ligase"/>
    <property type="match status" value="1"/>
</dbReference>